<keyword evidence="1" id="KW-0175">Coiled coil</keyword>
<protein>
    <submittedName>
        <fullName evidence="2">Uncharacterized protein</fullName>
    </submittedName>
</protein>
<feature type="coiled-coil region" evidence="1">
    <location>
        <begin position="78"/>
        <end position="112"/>
    </location>
</feature>
<evidence type="ECO:0000313" key="2">
    <source>
        <dbReference type="EMBL" id="KAF1377969.1"/>
    </source>
</evidence>
<sequence length="161" mass="18503">MYARAVWVEHGKEVEGTAPDNWIDVDNKTIRWPKKGEKAAFLNKHPPQDDWMTFTLVKRKMTSVNICECDDYDMTSYVEEEEQENEEVRGRRKKTQRKFEDYVLESDELEAEENVTDAIVKAPSFPIPPTKTLDVQIQPGLTKCRVLGPGTGPQATLDIQM</sequence>
<gene>
    <name evidence="2" type="ORF">PFLUV_G00206330</name>
</gene>
<evidence type="ECO:0000256" key="1">
    <source>
        <dbReference type="SAM" id="Coils"/>
    </source>
</evidence>
<dbReference type="Proteomes" id="UP000465112">
    <property type="component" value="Chromosome 17"/>
</dbReference>
<dbReference type="EMBL" id="VHII01000017">
    <property type="protein sequence ID" value="KAF1377969.1"/>
    <property type="molecule type" value="Genomic_DNA"/>
</dbReference>
<comment type="caution">
    <text evidence="2">The sequence shown here is derived from an EMBL/GenBank/DDBJ whole genome shotgun (WGS) entry which is preliminary data.</text>
</comment>
<name>A0A6A5EI18_PERFL</name>
<keyword evidence="3" id="KW-1185">Reference proteome</keyword>
<dbReference type="AlphaFoldDB" id="A0A6A5EI18"/>
<organism evidence="2 3">
    <name type="scientific">Perca fluviatilis</name>
    <name type="common">European perch</name>
    <dbReference type="NCBI Taxonomy" id="8168"/>
    <lineage>
        <taxon>Eukaryota</taxon>
        <taxon>Metazoa</taxon>
        <taxon>Chordata</taxon>
        <taxon>Craniata</taxon>
        <taxon>Vertebrata</taxon>
        <taxon>Euteleostomi</taxon>
        <taxon>Actinopterygii</taxon>
        <taxon>Neopterygii</taxon>
        <taxon>Teleostei</taxon>
        <taxon>Neoteleostei</taxon>
        <taxon>Acanthomorphata</taxon>
        <taxon>Eupercaria</taxon>
        <taxon>Perciformes</taxon>
        <taxon>Percoidei</taxon>
        <taxon>Percidae</taxon>
        <taxon>Percinae</taxon>
        <taxon>Perca</taxon>
    </lineage>
</organism>
<proteinExistence type="predicted"/>
<accession>A0A6A5EI18</accession>
<evidence type="ECO:0000313" key="3">
    <source>
        <dbReference type="Proteomes" id="UP000465112"/>
    </source>
</evidence>
<reference evidence="2 3" key="1">
    <citation type="submission" date="2019-06" db="EMBL/GenBank/DDBJ databases">
        <title>A chromosome-scale genome assembly of the European perch, Perca fluviatilis.</title>
        <authorList>
            <person name="Roques C."/>
            <person name="Zahm M."/>
            <person name="Cabau C."/>
            <person name="Klopp C."/>
            <person name="Bouchez O."/>
            <person name="Donnadieu C."/>
            <person name="Kuhl H."/>
            <person name="Gislard M."/>
            <person name="Guendouz S."/>
            <person name="Journot L."/>
            <person name="Haffray P."/>
            <person name="Bestin A."/>
            <person name="Morvezen R."/>
            <person name="Feron R."/>
            <person name="Wen M."/>
            <person name="Jouanno E."/>
            <person name="Herpin A."/>
            <person name="Schartl M."/>
            <person name="Postlethwait J."/>
            <person name="Schaerlinger B."/>
            <person name="Chardard D."/>
            <person name="Lecocq T."/>
            <person name="Poncet C."/>
            <person name="Jaffrelo L."/>
            <person name="Lampietro C."/>
            <person name="Guiguen Y."/>
        </authorList>
    </citation>
    <scope>NUCLEOTIDE SEQUENCE [LARGE SCALE GENOMIC DNA]</scope>
    <source>
        <tissue evidence="2">Blood</tissue>
    </source>
</reference>